<keyword evidence="1" id="KW-0812">Transmembrane</keyword>
<comment type="caution">
    <text evidence="2">The sequence shown here is derived from an EMBL/GenBank/DDBJ whole genome shotgun (WGS) entry which is preliminary data.</text>
</comment>
<evidence type="ECO:0000256" key="1">
    <source>
        <dbReference type="SAM" id="Phobius"/>
    </source>
</evidence>
<name>A0A2G8KTR5_STIJA</name>
<accession>A0A2G8KTR5</accession>
<gene>
    <name evidence="2" type="ORF">BSL78_11767</name>
</gene>
<reference evidence="2 3" key="1">
    <citation type="journal article" date="2017" name="PLoS Biol.">
        <title>The sea cucumber genome provides insights into morphological evolution and visceral regeneration.</title>
        <authorList>
            <person name="Zhang X."/>
            <person name="Sun L."/>
            <person name="Yuan J."/>
            <person name="Sun Y."/>
            <person name="Gao Y."/>
            <person name="Zhang L."/>
            <person name="Li S."/>
            <person name="Dai H."/>
            <person name="Hamel J.F."/>
            <person name="Liu C."/>
            <person name="Yu Y."/>
            <person name="Liu S."/>
            <person name="Lin W."/>
            <person name="Guo K."/>
            <person name="Jin S."/>
            <person name="Xu P."/>
            <person name="Storey K.B."/>
            <person name="Huan P."/>
            <person name="Zhang T."/>
            <person name="Zhou Y."/>
            <person name="Zhang J."/>
            <person name="Lin C."/>
            <person name="Li X."/>
            <person name="Xing L."/>
            <person name="Huo D."/>
            <person name="Sun M."/>
            <person name="Wang L."/>
            <person name="Mercier A."/>
            <person name="Li F."/>
            <person name="Yang H."/>
            <person name="Xiang J."/>
        </authorList>
    </citation>
    <scope>NUCLEOTIDE SEQUENCE [LARGE SCALE GENOMIC DNA]</scope>
    <source>
        <strain evidence="2">Shaxun</strain>
        <tissue evidence="2">Muscle</tissue>
    </source>
</reference>
<evidence type="ECO:0000313" key="2">
    <source>
        <dbReference type="EMBL" id="PIK51330.1"/>
    </source>
</evidence>
<protein>
    <submittedName>
        <fullName evidence="2">Uncharacterized protein</fullName>
    </submittedName>
</protein>
<keyword evidence="1" id="KW-1133">Transmembrane helix</keyword>
<keyword evidence="1" id="KW-0472">Membrane</keyword>
<organism evidence="2 3">
    <name type="scientific">Stichopus japonicus</name>
    <name type="common">Sea cucumber</name>
    <dbReference type="NCBI Taxonomy" id="307972"/>
    <lineage>
        <taxon>Eukaryota</taxon>
        <taxon>Metazoa</taxon>
        <taxon>Echinodermata</taxon>
        <taxon>Eleutherozoa</taxon>
        <taxon>Echinozoa</taxon>
        <taxon>Holothuroidea</taxon>
        <taxon>Aspidochirotacea</taxon>
        <taxon>Aspidochirotida</taxon>
        <taxon>Stichopodidae</taxon>
        <taxon>Apostichopus</taxon>
    </lineage>
</organism>
<feature type="non-terminal residue" evidence="2">
    <location>
        <position position="99"/>
    </location>
</feature>
<feature type="transmembrane region" description="Helical" evidence="1">
    <location>
        <begin position="76"/>
        <end position="95"/>
    </location>
</feature>
<dbReference type="EMBL" id="MRZV01000378">
    <property type="protein sequence ID" value="PIK51330.1"/>
    <property type="molecule type" value="Genomic_DNA"/>
</dbReference>
<sequence length="99" mass="10679">STVPPSDQPPEYSAHFQIPFTSENPNLANYAGGYPTTQGYPQTTQAQPYSTSQDVVTTFSDRPVIFHELGPAPDSLVISIISIFFCLPFGIVATVKAAE</sequence>
<evidence type="ECO:0000313" key="3">
    <source>
        <dbReference type="Proteomes" id="UP000230750"/>
    </source>
</evidence>
<dbReference type="Proteomes" id="UP000230750">
    <property type="component" value="Unassembled WGS sequence"/>
</dbReference>
<keyword evidence="3" id="KW-1185">Reference proteome</keyword>
<dbReference type="AlphaFoldDB" id="A0A2G8KTR5"/>
<proteinExistence type="predicted"/>
<feature type="non-terminal residue" evidence="2">
    <location>
        <position position="1"/>
    </location>
</feature>